<name>A0A1W4WJU9_AGRPL</name>
<feature type="transmembrane region" description="Helical" evidence="7">
    <location>
        <begin position="291"/>
        <end position="313"/>
    </location>
</feature>
<comment type="subcellular location">
    <subcellularLocation>
        <location evidence="1">Membrane</location>
        <topology evidence="1">Multi-pass membrane protein</topology>
    </subcellularLocation>
</comment>
<keyword evidence="6 7" id="KW-0472">Membrane</keyword>
<evidence type="ECO:0000256" key="5">
    <source>
        <dbReference type="ARBA" id="ARBA00022989"/>
    </source>
</evidence>
<feature type="transmembrane region" description="Helical" evidence="7">
    <location>
        <begin position="514"/>
        <end position="537"/>
    </location>
</feature>
<evidence type="ECO:0000256" key="2">
    <source>
        <dbReference type="ARBA" id="ARBA00005227"/>
    </source>
</evidence>
<dbReference type="GeneID" id="108733886"/>
<keyword evidence="4 7" id="KW-0732">Signal</keyword>
<protein>
    <recommendedName>
        <fullName evidence="7">Transmembrane 9 superfamily member</fullName>
    </recommendedName>
</protein>
<feature type="transmembrane region" description="Helical" evidence="7">
    <location>
        <begin position="543"/>
        <end position="571"/>
    </location>
</feature>
<dbReference type="PANTHER" id="PTHR10766">
    <property type="entry name" value="TRANSMEMBRANE 9 SUPERFAMILY PROTEIN"/>
    <property type="match status" value="1"/>
</dbReference>
<gene>
    <name evidence="9" type="primary">LOC108733886</name>
</gene>
<dbReference type="GO" id="GO:0072657">
    <property type="term" value="P:protein localization to membrane"/>
    <property type="evidence" value="ECO:0007669"/>
    <property type="project" value="TreeGrafter"/>
</dbReference>
<dbReference type="STRING" id="224129.A0A1W4WJU9"/>
<evidence type="ECO:0000256" key="7">
    <source>
        <dbReference type="RuleBase" id="RU363079"/>
    </source>
</evidence>
<feature type="transmembrane region" description="Helical" evidence="7">
    <location>
        <begin position="357"/>
        <end position="381"/>
    </location>
</feature>
<feature type="signal peptide" evidence="7">
    <location>
        <begin position="1"/>
        <end position="22"/>
    </location>
</feature>
<evidence type="ECO:0000256" key="6">
    <source>
        <dbReference type="ARBA" id="ARBA00023136"/>
    </source>
</evidence>
<feature type="transmembrane region" description="Helical" evidence="7">
    <location>
        <begin position="424"/>
        <end position="447"/>
    </location>
</feature>
<dbReference type="PANTHER" id="PTHR10766:SF176">
    <property type="entry name" value="TRANSMEMBRANE 9 SUPERFAMILY MEMBER"/>
    <property type="match status" value="1"/>
</dbReference>
<dbReference type="Pfam" id="PF02990">
    <property type="entry name" value="EMP70"/>
    <property type="match status" value="1"/>
</dbReference>
<comment type="similarity">
    <text evidence="2 7">Belongs to the nonaspanin (TM9SF) (TC 9.A.2) family.</text>
</comment>
<dbReference type="Proteomes" id="UP000192223">
    <property type="component" value="Unplaced"/>
</dbReference>
<evidence type="ECO:0000313" key="9">
    <source>
        <dbReference type="RefSeq" id="XP_018320737.1"/>
    </source>
</evidence>
<dbReference type="OrthoDB" id="1666796at2759"/>
<organism evidence="8 9">
    <name type="scientific">Agrilus planipennis</name>
    <name type="common">Emerald ash borer</name>
    <name type="synonym">Agrilus marcopoli</name>
    <dbReference type="NCBI Taxonomy" id="224129"/>
    <lineage>
        <taxon>Eukaryota</taxon>
        <taxon>Metazoa</taxon>
        <taxon>Ecdysozoa</taxon>
        <taxon>Arthropoda</taxon>
        <taxon>Hexapoda</taxon>
        <taxon>Insecta</taxon>
        <taxon>Pterygota</taxon>
        <taxon>Neoptera</taxon>
        <taxon>Endopterygota</taxon>
        <taxon>Coleoptera</taxon>
        <taxon>Polyphaga</taxon>
        <taxon>Elateriformia</taxon>
        <taxon>Buprestoidea</taxon>
        <taxon>Buprestidae</taxon>
        <taxon>Agrilinae</taxon>
        <taxon>Agrilus</taxon>
    </lineage>
</organism>
<evidence type="ECO:0000313" key="8">
    <source>
        <dbReference type="Proteomes" id="UP000192223"/>
    </source>
</evidence>
<evidence type="ECO:0000256" key="1">
    <source>
        <dbReference type="ARBA" id="ARBA00004141"/>
    </source>
</evidence>
<keyword evidence="8" id="KW-1185">Reference proteome</keyword>
<accession>A0A1W4WJU9</accession>
<feature type="transmembrane region" description="Helical" evidence="7">
    <location>
        <begin position="459"/>
        <end position="483"/>
    </location>
</feature>
<keyword evidence="3 7" id="KW-0812">Transmembrane</keyword>
<dbReference type="AlphaFoldDB" id="A0A1W4WJU9"/>
<dbReference type="GO" id="GO:0016020">
    <property type="term" value="C:membrane"/>
    <property type="evidence" value="ECO:0007669"/>
    <property type="project" value="UniProtKB-SubCell"/>
</dbReference>
<dbReference type="KEGG" id="apln:108733886"/>
<evidence type="ECO:0000256" key="4">
    <source>
        <dbReference type="ARBA" id="ARBA00022729"/>
    </source>
</evidence>
<evidence type="ECO:0000256" key="3">
    <source>
        <dbReference type="ARBA" id="ARBA00022692"/>
    </source>
</evidence>
<dbReference type="CTD" id="9375"/>
<feature type="transmembrane region" description="Helical" evidence="7">
    <location>
        <begin position="614"/>
        <end position="643"/>
    </location>
</feature>
<sequence length="653" mass="74359">MVFCKVFKTLLLVLSVVIVVHGFYLPGLAPVNYCKKEDESSNCKSEVLLYVNRLNTGESVIPYEYEHFDFCSPDKNLKAPVENLGQVVFGERIKPSPYKIEFMKNMSCQSVCNKTYKGDNDASLTKLSILRKGISLNYQHHWIVDNMPVTSCFDVEDGHQLCTTGFPMGCNLNDPKNMCIGNIVNKKGYYINNHVDLLITYHSGGQEEWGSRFGNNGGRIISVKVIPRSIKHGKNLDCSSQEPLEIKSLSNTETLDIKYTYSVFFFKNNTIKWSSRWDYILESMQHTNIQWFSILNSLVIVLFLSGMVAMILLRTLHKDIARYNQIDSGEDAQEEFGWKLVHGDVFRPPRKGMLLSVLLGSGVQVFFMTLVTLAFACLGFLSPANRGALMTCAIVLYVLLGTPAGYVSARIYKSFGGEKWKSNVLLTSMLSPGIVFSLFFIMNLVLWSKGSSAAVSFTTLLALLALWFGVSVPLTFVGAYFGFRKRALEHPVRTNQIPRLIPVQSVYTQPIPGIIMGGILPFGCIFIQLFFILNSIWASAMYYMFGFLFLVFIILVITCAETTILLCYFHLCAEDYHWWWRSYLTSGFTAVYLYLYCCHYFYSKLQIEDFVSEFLYFGYTLIMVFLFNLLTGTIGFFSCFWFIRKIYSVVKVD</sequence>
<feature type="transmembrane region" description="Helical" evidence="7">
    <location>
        <begin position="583"/>
        <end position="602"/>
    </location>
</feature>
<keyword evidence="5 7" id="KW-1133">Transmembrane helix</keyword>
<dbReference type="InParanoid" id="A0A1W4WJU9"/>
<dbReference type="FunCoup" id="A0A1W4WJU9">
    <property type="interactions" value="1458"/>
</dbReference>
<reference evidence="9" key="1">
    <citation type="submission" date="2025-08" db="UniProtKB">
        <authorList>
            <consortium name="RefSeq"/>
        </authorList>
    </citation>
    <scope>IDENTIFICATION</scope>
    <source>
        <tissue evidence="9">Entire body</tissue>
    </source>
</reference>
<dbReference type="InterPro" id="IPR036259">
    <property type="entry name" value="MFS_trans_sf"/>
</dbReference>
<dbReference type="RefSeq" id="XP_018320737.1">
    <property type="nucleotide sequence ID" value="XM_018465235.1"/>
</dbReference>
<dbReference type="InterPro" id="IPR004240">
    <property type="entry name" value="EMP70"/>
</dbReference>
<proteinExistence type="inferred from homology"/>
<feature type="transmembrane region" description="Helical" evidence="7">
    <location>
        <begin position="387"/>
        <end position="412"/>
    </location>
</feature>
<dbReference type="SUPFAM" id="SSF103473">
    <property type="entry name" value="MFS general substrate transporter"/>
    <property type="match status" value="1"/>
</dbReference>
<feature type="chain" id="PRO_5010600903" description="Transmembrane 9 superfamily member" evidence="7">
    <location>
        <begin position="23"/>
        <end position="653"/>
    </location>
</feature>